<dbReference type="PROSITE" id="PS51820">
    <property type="entry name" value="PA14"/>
    <property type="match status" value="4"/>
</dbReference>
<evidence type="ECO:0000256" key="1">
    <source>
        <dbReference type="SAM" id="MobiDB-lite"/>
    </source>
</evidence>
<feature type="domain" description="Peptidase C51" evidence="3">
    <location>
        <begin position="1114"/>
        <end position="1247"/>
    </location>
</feature>
<dbReference type="Pfam" id="PF08310">
    <property type="entry name" value="LGFP"/>
    <property type="match status" value="2"/>
</dbReference>
<accession>A0ABT2MWQ5</accession>
<evidence type="ECO:0000259" key="3">
    <source>
        <dbReference type="PROSITE" id="PS50911"/>
    </source>
</evidence>
<dbReference type="Proteomes" id="UP001525890">
    <property type="component" value="Unassembled WGS sequence"/>
</dbReference>
<dbReference type="SUPFAM" id="SSF54001">
    <property type="entry name" value="Cysteine proteinases"/>
    <property type="match status" value="1"/>
</dbReference>
<evidence type="ECO:0000256" key="2">
    <source>
        <dbReference type="SAM" id="Phobius"/>
    </source>
</evidence>
<dbReference type="RefSeq" id="WP_368008647.1">
    <property type="nucleotide sequence ID" value="NZ_JAMXFF010000044.1"/>
</dbReference>
<dbReference type="InterPro" id="IPR037524">
    <property type="entry name" value="PA14/GLEYA"/>
</dbReference>
<name>A0ABT2MWQ5_9CYAN</name>
<keyword evidence="2" id="KW-1133">Transmembrane helix</keyword>
<evidence type="ECO:0000313" key="5">
    <source>
        <dbReference type="EMBL" id="MCT7969173.1"/>
    </source>
</evidence>
<comment type="caution">
    <text evidence="5">The sequence shown here is derived from an EMBL/GenBank/DDBJ whole genome shotgun (WGS) entry which is preliminary data.</text>
</comment>
<evidence type="ECO:0000313" key="6">
    <source>
        <dbReference type="Proteomes" id="UP001525890"/>
    </source>
</evidence>
<keyword evidence="2" id="KW-0472">Membrane</keyword>
<dbReference type="Pfam" id="PF07691">
    <property type="entry name" value="PA14"/>
    <property type="match status" value="4"/>
</dbReference>
<evidence type="ECO:0000259" key="4">
    <source>
        <dbReference type="PROSITE" id="PS51820"/>
    </source>
</evidence>
<dbReference type="InterPro" id="IPR038765">
    <property type="entry name" value="Papain-like_cys_pep_sf"/>
</dbReference>
<dbReference type="Gene3D" id="3.90.1720.10">
    <property type="entry name" value="endopeptidase domain like (from Nostoc punctiforme)"/>
    <property type="match status" value="1"/>
</dbReference>
<feature type="domain" description="PA14" evidence="4">
    <location>
        <begin position="142"/>
        <end position="281"/>
    </location>
</feature>
<dbReference type="PROSITE" id="PS50911">
    <property type="entry name" value="CHAP"/>
    <property type="match status" value="1"/>
</dbReference>
<feature type="domain" description="PA14" evidence="4">
    <location>
        <begin position="426"/>
        <end position="572"/>
    </location>
</feature>
<dbReference type="Gene3D" id="3.90.182.10">
    <property type="entry name" value="Toxin - Anthrax Protective Antigen,domain 1"/>
    <property type="match status" value="4"/>
</dbReference>
<dbReference type="SMART" id="SM00758">
    <property type="entry name" value="PA14"/>
    <property type="match status" value="4"/>
</dbReference>
<proteinExistence type="predicted"/>
<organism evidence="5 6">
    <name type="scientific">Laspinema palackyanum D2a</name>
    <dbReference type="NCBI Taxonomy" id="2953684"/>
    <lineage>
        <taxon>Bacteria</taxon>
        <taxon>Bacillati</taxon>
        <taxon>Cyanobacteriota</taxon>
        <taxon>Cyanophyceae</taxon>
        <taxon>Oscillatoriophycideae</taxon>
        <taxon>Oscillatoriales</taxon>
        <taxon>Laspinemataceae</taxon>
        <taxon>Laspinema</taxon>
        <taxon>Laspinema palackyanum</taxon>
    </lineage>
</organism>
<dbReference type="InterPro" id="IPR011658">
    <property type="entry name" value="PA14_dom"/>
</dbReference>
<dbReference type="EMBL" id="JAMXFF010000044">
    <property type="protein sequence ID" value="MCT7969173.1"/>
    <property type="molecule type" value="Genomic_DNA"/>
</dbReference>
<keyword evidence="2" id="KW-0812">Transmembrane</keyword>
<dbReference type="InterPro" id="IPR013207">
    <property type="entry name" value="LGFP"/>
</dbReference>
<reference evidence="5 6" key="1">
    <citation type="journal article" date="2022" name="Front. Microbiol.">
        <title>High genomic differentiation and limited gene flow indicate recent cryptic speciation within the genus Laspinema (cyanobacteria).</title>
        <authorList>
            <person name="Stanojkovic A."/>
            <person name="Skoupy S."/>
            <person name="Skaloud P."/>
            <person name="Dvorak P."/>
        </authorList>
    </citation>
    <scope>NUCLEOTIDE SEQUENCE [LARGE SCALE GENOMIC DNA]</scope>
    <source>
        <strain evidence="5 6">D2a</strain>
    </source>
</reference>
<dbReference type="SUPFAM" id="SSF56988">
    <property type="entry name" value="Anthrax protective antigen"/>
    <property type="match status" value="4"/>
</dbReference>
<feature type="region of interest" description="Disordered" evidence="1">
    <location>
        <begin position="1250"/>
        <end position="1283"/>
    </location>
</feature>
<keyword evidence="6" id="KW-1185">Reference proteome</keyword>
<dbReference type="InterPro" id="IPR007921">
    <property type="entry name" value="CHAP_dom"/>
</dbReference>
<feature type="transmembrane region" description="Helical" evidence="2">
    <location>
        <begin position="1467"/>
        <end position="1491"/>
    </location>
</feature>
<protein>
    <submittedName>
        <fullName evidence="5">PA14 domain-containing protein</fullName>
    </submittedName>
</protein>
<feature type="domain" description="PA14" evidence="4">
    <location>
        <begin position="704"/>
        <end position="845"/>
    </location>
</feature>
<dbReference type="Pfam" id="PF05257">
    <property type="entry name" value="CHAP"/>
    <property type="match status" value="1"/>
</dbReference>
<gene>
    <name evidence="5" type="ORF">NG799_22925</name>
</gene>
<feature type="compositionally biased region" description="Gly residues" evidence="1">
    <location>
        <begin position="1257"/>
        <end position="1271"/>
    </location>
</feature>
<sequence length="1524" mass="166636">MKSNANDNSYWVGGKVWTEFLELGGARTTGYPSTDLIRVSGGLDKTGGHVQRFRGGPDGIPTNIWLSKHGAHPTWGAIGGRYEQMGGPSSWLGFPTSREQGIGNGWVKQDFEGGYILWHSQHGTIAYDTKAIDTLPPDSGNSSTSNWHAQYWNNKNLTGSPQWSKYEEMSDLRFHAGSGAPVGTRGIKEDEFGARWITTSYFDGGIYNFINQADDGVRVYVDGKLIIDKWKDSPFEERRAFAAIEPGYHQVMVEYHENKGGAANLLRWEQANPPKEWAIEFFRGQDLKSENLAGHRGGGTAFLNNDWGQGHEWGVPIGDDDFSDRSTTTRYFNEPGVYEFTSKSDDGVRVWINDQLVIDQWKIQSLATNKVLIPLDKGYHRIRVEHHENRGSAAVKLDWKKVAGKANIFKPAWANPNDPHNPLDSRWSQPWVAEYYNNLNLEGAPVATRMVDGGASGSLRGFDLSWGTGSPDPKISTDNFSSRLTTHRDLVGGVYKFNLKGDDGVRVYINGEKVIDRWDNPPFGTPHQQLISLPSGMHRIEVEHSEKTGLAYVGLDWDYLSAGSIHKIAPELTAIHTHLEQQLGKGAVGVPVHNLQQQYYSPPIPPGFYGPTQMLPAFYQEFRGTQGRGAIFAGTGHYVFGKLWESYQNGGGVEHFGPPVAPQKHLGNGAYELELRNGRLFWAPGMTNPTYYEYAQGTQKTLTIPADAWRGEYFDNRNWAGNPLVVRQDSASRGHLDKYWNSSQSPAPGMPKDNFSVRWTTNRPFDRGTYLFKAAHDDGFMVSVNGQKPIDKMMEIATQTTGYATFTKGGQYPVEVKHREYGGAARANLEMQKASSYVVGLDPANNASPTLVDAFNKHGGYDRVGLPINDVHLWHHGYVQDFDYGQNGRGILMRRHNTTTFYYVHGKIWDTYLKEGGPAKLGYPTNDPFNDGHGNTAQEFENHRITRRPNGETFLGGYVNGHLLPGDFYRVWKQYNMGTPTSGVQTHSSGAKFQMFNTPGLGTSSIVSSSYGTFPLYGGIRSYFVNITSGLNGPLGAPKSAEYSWGGGTRQDFTGGYILWKGGNAVGYRPNGSLLYPPPVSGGGGGGSVGSVTNPLLTRQNASYFNARPQFYTTGNIFAQGGIYGSSLVGGRGYTEGNCTWYAHGRVKELGGNVAALNSMGGNANEWHTQLSNGAHIVSDPQPGDIAQWTRNGQNHVAVVEKVYFQNGVKRVILSESHYSSNYDGGGIGTLHQIVDYTASNPDRYIRVPGVKVESGNSGGGNSGGGNSGGGKPEDNQPIDLKPGDLDASVSVPFLYRPVSMKFGPYLIEGELEAKVFGKVVYEGSGHSAESISVALNNAKIELERSIKLSPMSLALSGDKLSLLLGNDSLQLGTTGIKGNPFTGTINLQAKKSLGSRIVSQNPKIKFEGSLEGSLDARYHMSLKAKTSLELVIEFMRIVEQSGESAQVAWDVFLRHYPTVLDWMKTAGLIVFIVAVFAALGFSVASVLAAIPSGGLSLSGLAAALGSAVFAGILFVGLQKVYNI</sequence>
<feature type="domain" description="PA14" evidence="4">
    <location>
        <begin position="272"/>
        <end position="413"/>
    </location>
</feature>
<feature type="transmembrane region" description="Helical" evidence="2">
    <location>
        <begin position="1498"/>
        <end position="1518"/>
    </location>
</feature>